<gene>
    <name evidence="3" type="ORF">GCM10023187_11480</name>
</gene>
<comment type="caution">
    <text evidence="3">The sequence shown here is derived from an EMBL/GenBank/DDBJ whole genome shotgun (WGS) entry which is preliminary data.</text>
</comment>
<accession>A0ABP8K2F1</accession>
<feature type="region of interest" description="Disordered" evidence="2">
    <location>
        <begin position="1"/>
        <end position="23"/>
    </location>
</feature>
<evidence type="ECO:0000313" key="3">
    <source>
        <dbReference type="EMBL" id="GAA4399509.1"/>
    </source>
</evidence>
<dbReference type="EMBL" id="BAABHB010000002">
    <property type="protein sequence ID" value="GAA4399509.1"/>
    <property type="molecule type" value="Genomic_DNA"/>
</dbReference>
<evidence type="ECO:0000313" key="4">
    <source>
        <dbReference type="Proteomes" id="UP001500936"/>
    </source>
</evidence>
<feature type="compositionally biased region" description="Polar residues" evidence="2">
    <location>
        <begin position="1"/>
        <end position="16"/>
    </location>
</feature>
<dbReference type="Proteomes" id="UP001500936">
    <property type="component" value="Unassembled WGS sequence"/>
</dbReference>
<reference evidence="4" key="1">
    <citation type="journal article" date="2019" name="Int. J. Syst. Evol. Microbiol.">
        <title>The Global Catalogue of Microorganisms (GCM) 10K type strain sequencing project: providing services to taxonomists for standard genome sequencing and annotation.</title>
        <authorList>
            <consortium name="The Broad Institute Genomics Platform"/>
            <consortium name="The Broad Institute Genome Sequencing Center for Infectious Disease"/>
            <person name="Wu L."/>
            <person name="Ma J."/>
        </authorList>
    </citation>
    <scope>NUCLEOTIDE SEQUENCE [LARGE SCALE GENOMIC DNA]</scope>
    <source>
        <strain evidence="4">JCM 17925</strain>
    </source>
</reference>
<organism evidence="3 4">
    <name type="scientific">Nibrella viscosa</name>
    <dbReference type="NCBI Taxonomy" id="1084524"/>
    <lineage>
        <taxon>Bacteria</taxon>
        <taxon>Pseudomonadati</taxon>
        <taxon>Bacteroidota</taxon>
        <taxon>Cytophagia</taxon>
        <taxon>Cytophagales</taxon>
        <taxon>Spirosomataceae</taxon>
        <taxon>Nibrella</taxon>
    </lineage>
</organism>
<name>A0ABP8K2F1_9BACT</name>
<evidence type="ECO:0000256" key="2">
    <source>
        <dbReference type="SAM" id="MobiDB-lite"/>
    </source>
</evidence>
<sequence>MATHQQANNSVRSTLDTLRRGDQNGGIDQWQEILRSHDKTGEVSRALDNLVNQLQQENPNAQEVQDQMEALAQEIKLLSTRTEFSSELHDQLNEMAVALRNAGIQLNQHTAGDRYSAS</sequence>
<feature type="coiled-coil region" evidence="1">
    <location>
        <begin position="51"/>
        <end position="81"/>
    </location>
</feature>
<evidence type="ECO:0000256" key="1">
    <source>
        <dbReference type="SAM" id="Coils"/>
    </source>
</evidence>
<proteinExistence type="predicted"/>
<protein>
    <submittedName>
        <fullName evidence="3">Uncharacterized protein</fullName>
    </submittedName>
</protein>
<dbReference type="RefSeq" id="WP_345264856.1">
    <property type="nucleotide sequence ID" value="NZ_BAABHB010000002.1"/>
</dbReference>
<keyword evidence="4" id="KW-1185">Reference proteome</keyword>
<keyword evidence="1" id="KW-0175">Coiled coil</keyword>